<reference evidence="1 2" key="1">
    <citation type="submission" date="2015-05" db="EMBL/GenBank/DDBJ databases">
        <title>Genome sequence of Mycobacterium haemophilum.</title>
        <authorList>
            <person name="Greninger A.L."/>
            <person name="Cunningham G."/>
            <person name="Miller S."/>
        </authorList>
    </citation>
    <scope>NUCLEOTIDE SEQUENCE [LARGE SCALE GENOMIC DNA]</scope>
    <source>
        <strain evidence="2">UC1</strain>
    </source>
</reference>
<keyword evidence="2" id="KW-1185">Reference proteome</keyword>
<dbReference type="Proteomes" id="UP000036334">
    <property type="component" value="Unassembled WGS sequence"/>
</dbReference>
<dbReference type="AlphaFoldDB" id="A0A0I9U8Q4"/>
<evidence type="ECO:0000313" key="1">
    <source>
        <dbReference type="EMBL" id="KLO37200.1"/>
    </source>
</evidence>
<dbReference type="EMBL" id="LDPR01000006">
    <property type="protein sequence ID" value="KLO37200.1"/>
    <property type="molecule type" value="Genomic_DNA"/>
</dbReference>
<proteinExistence type="predicted"/>
<evidence type="ECO:0000313" key="2">
    <source>
        <dbReference type="Proteomes" id="UP000036334"/>
    </source>
</evidence>
<organism evidence="1 2">
    <name type="scientific">Mycobacterium haemophilum</name>
    <dbReference type="NCBI Taxonomy" id="29311"/>
    <lineage>
        <taxon>Bacteria</taxon>
        <taxon>Bacillati</taxon>
        <taxon>Actinomycetota</taxon>
        <taxon>Actinomycetes</taxon>
        <taxon>Mycobacteriales</taxon>
        <taxon>Mycobacteriaceae</taxon>
        <taxon>Mycobacterium</taxon>
    </lineage>
</organism>
<name>A0A0I9U8Q4_9MYCO</name>
<protein>
    <submittedName>
        <fullName evidence="1">Uncharacterized protein</fullName>
    </submittedName>
</protein>
<comment type="caution">
    <text evidence="1">The sequence shown here is derived from an EMBL/GenBank/DDBJ whole genome shotgun (WGS) entry which is preliminary data.</text>
</comment>
<dbReference type="PATRIC" id="fig|29311.19.peg.3558"/>
<gene>
    <name evidence="1" type="ORF">ABH38_09930</name>
</gene>
<sequence>MQSANAPAPNSTCDGPDATQLKHLFGARWVAPVDRIAMAQRGLMTEGSFYAAAAPFAVAAVDEQLPTIEVGHLGPSN</sequence>
<accession>A0A0I9U8Q4</accession>